<dbReference type="PROSITE" id="PS50943">
    <property type="entry name" value="HTH_CROC1"/>
    <property type="match status" value="1"/>
</dbReference>
<dbReference type="InterPro" id="IPR041413">
    <property type="entry name" value="MLTR_LBD"/>
</dbReference>
<evidence type="ECO:0000313" key="2">
    <source>
        <dbReference type="Proteomes" id="UP000312512"/>
    </source>
</evidence>
<protein>
    <submittedName>
        <fullName evidence="1">Helix-turn-helix domain-containing protein</fullName>
    </submittedName>
</protein>
<dbReference type="SUPFAM" id="SSF47413">
    <property type="entry name" value="lambda repressor-like DNA-binding domains"/>
    <property type="match status" value="1"/>
</dbReference>
<dbReference type="PANTHER" id="PTHR35010">
    <property type="entry name" value="BLL4672 PROTEIN-RELATED"/>
    <property type="match status" value="1"/>
</dbReference>
<name>A0A5C4W1X5_9ACTN</name>
<evidence type="ECO:0000313" key="1">
    <source>
        <dbReference type="EMBL" id="KAB8191499.1"/>
    </source>
</evidence>
<dbReference type="SMART" id="SM00530">
    <property type="entry name" value="HTH_XRE"/>
    <property type="match status" value="1"/>
</dbReference>
<dbReference type="PANTHER" id="PTHR35010:SF2">
    <property type="entry name" value="BLL4672 PROTEIN"/>
    <property type="match status" value="1"/>
</dbReference>
<dbReference type="InterPro" id="IPR001387">
    <property type="entry name" value="Cro/C1-type_HTH"/>
</dbReference>
<sequence length="281" mass="31504">MKPAVTVLNRDMHDYRHLGAFLQSRRARITPASVGLPPHSRRRVPGLRREELAQLAGISVEYYQRLEQGRASNPSEEVLTAISNALRLDAVEQDHLRVLVRRPRPNTAASEVRPELTRLVNHMTVPAMVIDDLFMVLAANPLASRLFEASGRNLARYLFLDPDARGFYIDWDEVATATAAQLRVTAARYPEDDGLVVLLDELADSPEFRKLWMRGDVEVRTHGVKSFRVPGVGVLTFTYENLEVAGAFRQRLVAFTPHQDSATEAAMELLGTESLGLQRKP</sequence>
<dbReference type="CDD" id="cd00093">
    <property type="entry name" value="HTH_XRE"/>
    <property type="match status" value="1"/>
</dbReference>
<dbReference type="Pfam" id="PF17765">
    <property type="entry name" value="MLTR_LBD"/>
    <property type="match status" value="1"/>
</dbReference>
<comment type="caution">
    <text evidence="1">The sequence shown here is derived from an EMBL/GenBank/DDBJ whole genome shotgun (WGS) entry which is preliminary data.</text>
</comment>
<organism evidence="1 2">
    <name type="scientific">Nonomuraea phyllanthi</name>
    <dbReference type="NCBI Taxonomy" id="2219224"/>
    <lineage>
        <taxon>Bacteria</taxon>
        <taxon>Bacillati</taxon>
        <taxon>Actinomycetota</taxon>
        <taxon>Actinomycetes</taxon>
        <taxon>Streptosporangiales</taxon>
        <taxon>Streptosporangiaceae</taxon>
        <taxon>Nonomuraea</taxon>
    </lineage>
</organism>
<dbReference type="AlphaFoldDB" id="A0A5C4W1X5"/>
<dbReference type="InterPro" id="IPR010982">
    <property type="entry name" value="Lambda_DNA-bd_dom_sf"/>
</dbReference>
<reference evidence="1 2" key="1">
    <citation type="submission" date="2019-10" db="EMBL/GenBank/DDBJ databases">
        <title>Nonomuraea sp. nov., isolated from Phyllanthus amarus.</title>
        <authorList>
            <person name="Klykleung N."/>
            <person name="Tanasupawat S."/>
        </authorList>
    </citation>
    <scope>NUCLEOTIDE SEQUENCE [LARGE SCALE GENOMIC DNA]</scope>
    <source>
        <strain evidence="1 2">PA1-10</strain>
    </source>
</reference>
<dbReference type="Proteomes" id="UP000312512">
    <property type="component" value="Unassembled WGS sequence"/>
</dbReference>
<dbReference type="GO" id="GO:0003677">
    <property type="term" value="F:DNA binding"/>
    <property type="evidence" value="ECO:0007669"/>
    <property type="project" value="InterPro"/>
</dbReference>
<dbReference type="EMBL" id="VDLX02000012">
    <property type="protein sequence ID" value="KAB8191499.1"/>
    <property type="molecule type" value="Genomic_DNA"/>
</dbReference>
<accession>A0A5C4W1X5</accession>
<gene>
    <name evidence="1" type="ORF">FH608_030030</name>
</gene>
<dbReference type="OrthoDB" id="4336585at2"/>
<keyword evidence="2" id="KW-1185">Reference proteome</keyword>
<dbReference type="Gene3D" id="3.30.450.180">
    <property type="match status" value="1"/>
</dbReference>
<dbReference type="Gene3D" id="1.10.260.40">
    <property type="entry name" value="lambda repressor-like DNA-binding domains"/>
    <property type="match status" value="1"/>
</dbReference>
<dbReference type="Pfam" id="PF13560">
    <property type="entry name" value="HTH_31"/>
    <property type="match status" value="1"/>
</dbReference>
<proteinExistence type="predicted"/>